<dbReference type="Pfam" id="PF13439">
    <property type="entry name" value="Glyco_transf_4"/>
    <property type="match status" value="1"/>
</dbReference>
<dbReference type="Gene3D" id="3.40.50.2000">
    <property type="entry name" value="Glycogen Phosphorylase B"/>
    <property type="match status" value="2"/>
</dbReference>
<dbReference type="HOGENOM" id="CLU_009583_14_3_2"/>
<protein>
    <submittedName>
        <fullName evidence="3">Glycosyl transferase group 1</fullName>
    </submittedName>
</protein>
<dbReference type="RefSeq" id="WP_012616884.1">
    <property type="nucleotide sequence ID" value="NC_011832.1"/>
</dbReference>
<keyword evidence="4" id="KW-1185">Reference proteome</keyword>
<evidence type="ECO:0000313" key="4">
    <source>
        <dbReference type="Proteomes" id="UP000002457"/>
    </source>
</evidence>
<feature type="domain" description="Glycosyl transferase family 1" evidence="1">
    <location>
        <begin position="203"/>
        <end position="371"/>
    </location>
</feature>
<dbReference type="STRING" id="521011.Mpal_0173"/>
<dbReference type="GO" id="GO:0016740">
    <property type="term" value="F:transferase activity"/>
    <property type="evidence" value="ECO:0007669"/>
    <property type="project" value="UniProtKB-KW"/>
</dbReference>
<dbReference type="SUPFAM" id="SSF53756">
    <property type="entry name" value="UDP-Glycosyltransferase/glycogen phosphorylase"/>
    <property type="match status" value="1"/>
</dbReference>
<dbReference type="Pfam" id="PF00534">
    <property type="entry name" value="Glycos_transf_1"/>
    <property type="match status" value="1"/>
</dbReference>
<evidence type="ECO:0000259" key="2">
    <source>
        <dbReference type="Pfam" id="PF13439"/>
    </source>
</evidence>
<dbReference type="PANTHER" id="PTHR12526">
    <property type="entry name" value="GLYCOSYLTRANSFERASE"/>
    <property type="match status" value="1"/>
</dbReference>
<dbReference type="KEGG" id="mpl:Mpal_0173"/>
<accession>B8GIZ2</accession>
<name>B8GIZ2_METPE</name>
<sequence length="401" mass="46544">MSSRRASSDKQLCALQIFHQYLDPSENWVYRLLSHCTRTRMVIGAETYLHNDLYDPRFTYILSPIHPLSVHPGSPMVQWLNRYIKKLRGVTYPWFLEQQARHQGCKLIHSHFANVGWYSLPIAKRLHLPHVVSFYGLDYEWLPFTQPEWRPRYQDLIDQADLFICEGEHGIGLLRAMGCPEEKATVVHLGVEVETIPWQIRKKQAGELHLLQIARLIEKKGHIDTVRAFLKALQHCPNMTLTIAAPGSEKRRQRLDAVVRRAGAEDAVTFLDWVDFATLHQFMLRYQVFIHPSRHASDRDCEGGAPVVLIDAEATGMPVIATDHCDIPEVVVNDRTGLLTPERDVDQLAASIERFYWMDQDEYRTFCEQARRHVEEEYSAARSAERLEMVYASLIEQYIRR</sequence>
<dbReference type="InterPro" id="IPR028098">
    <property type="entry name" value="Glyco_trans_4-like_N"/>
</dbReference>
<feature type="domain" description="Glycosyltransferase subfamily 4-like N-terminal" evidence="2">
    <location>
        <begin position="84"/>
        <end position="194"/>
    </location>
</feature>
<dbReference type="OrthoDB" id="132546at2157"/>
<dbReference type="CAZy" id="GT4">
    <property type="family name" value="Glycosyltransferase Family 4"/>
</dbReference>
<dbReference type="EMBL" id="CP001338">
    <property type="protein sequence ID" value="ACL15565.1"/>
    <property type="molecule type" value="Genomic_DNA"/>
</dbReference>
<proteinExistence type="predicted"/>
<evidence type="ECO:0000313" key="3">
    <source>
        <dbReference type="EMBL" id="ACL15565.1"/>
    </source>
</evidence>
<dbReference type="eggNOG" id="arCOG01403">
    <property type="taxonomic scope" value="Archaea"/>
</dbReference>
<dbReference type="GeneID" id="7270944"/>
<dbReference type="InterPro" id="IPR001296">
    <property type="entry name" value="Glyco_trans_1"/>
</dbReference>
<keyword evidence="3" id="KW-0808">Transferase</keyword>
<organism evidence="3 4">
    <name type="scientific">Methanosphaerula palustris (strain ATCC BAA-1556 / DSM 19958 / E1-9c)</name>
    <dbReference type="NCBI Taxonomy" id="521011"/>
    <lineage>
        <taxon>Archaea</taxon>
        <taxon>Methanobacteriati</taxon>
        <taxon>Methanobacteriota</taxon>
        <taxon>Stenosarchaea group</taxon>
        <taxon>Methanomicrobia</taxon>
        <taxon>Methanomicrobiales</taxon>
        <taxon>Methanoregulaceae</taxon>
        <taxon>Methanosphaerula</taxon>
    </lineage>
</organism>
<dbReference type="Proteomes" id="UP000002457">
    <property type="component" value="Chromosome"/>
</dbReference>
<reference evidence="3 4" key="1">
    <citation type="journal article" date="2015" name="Genome Announc.">
        <title>Complete Genome Sequence of Methanosphaerula palustris E1-9CT, a Hydrogenotrophic Methanogen Isolated from a Minerotrophic Fen Peatland.</title>
        <authorList>
            <person name="Cadillo-Quiroz H."/>
            <person name="Browne P."/>
            <person name="Kyrpides N."/>
            <person name="Woyke T."/>
            <person name="Goodwin L."/>
            <person name="Detter C."/>
            <person name="Yavitt J.B."/>
            <person name="Zinder S.H."/>
        </authorList>
    </citation>
    <scope>NUCLEOTIDE SEQUENCE [LARGE SCALE GENOMIC DNA]</scope>
    <source>
        <strain evidence="4">ATCC BAA-1556 / DSM 19958 / E1-9c</strain>
    </source>
</reference>
<gene>
    <name evidence="3" type="ordered locus">Mpal_0173</name>
</gene>
<evidence type="ECO:0000259" key="1">
    <source>
        <dbReference type="Pfam" id="PF00534"/>
    </source>
</evidence>
<dbReference type="AlphaFoldDB" id="B8GIZ2"/>
<dbReference type="CDD" id="cd03801">
    <property type="entry name" value="GT4_PimA-like"/>
    <property type="match status" value="1"/>
</dbReference>